<reference evidence="2" key="2">
    <citation type="submission" date="2020-09" db="EMBL/GenBank/DDBJ databases">
        <authorList>
            <person name="Sun Q."/>
            <person name="Ohkuma M."/>
        </authorList>
    </citation>
    <scope>NUCLEOTIDE SEQUENCE</scope>
    <source>
        <strain evidence="2">JCM 19596</strain>
    </source>
</reference>
<accession>A0A830F8H0</accession>
<dbReference type="Proteomes" id="UP000607197">
    <property type="component" value="Unassembled WGS sequence"/>
</dbReference>
<evidence type="ECO:0000313" key="3">
    <source>
        <dbReference type="Proteomes" id="UP000607197"/>
    </source>
</evidence>
<gene>
    <name evidence="2" type="ORF">GCM10009039_05940</name>
</gene>
<name>A0A830F8H0_9EURY</name>
<dbReference type="AlphaFoldDB" id="A0A830F8H0"/>
<dbReference type="RefSeq" id="WP_188975683.1">
    <property type="nucleotide sequence ID" value="NZ_BMPG01000001.1"/>
</dbReference>
<dbReference type="OrthoDB" id="242585at2157"/>
<organism evidence="2 3">
    <name type="scientific">Halocalculus aciditolerans</name>
    <dbReference type="NCBI Taxonomy" id="1383812"/>
    <lineage>
        <taxon>Archaea</taxon>
        <taxon>Methanobacteriati</taxon>
        <taxon>Methanobacteriota</taxon>
        <taxon>Stenosarchaea group</taxon>
        <taxon>Halobacteria</taxon>
        <taxon>Halobacteriales</taxon>
        <taxon>Halobacteriaceae</taxon>
        <taxon>Halocalculus</taxon>
    </lineage>
</organism>
<keyword evidence="3" id="KW-1185">Reference proteome</keyword>
<comment type="caution">
    <text evidence="2">The sequence shown here is derived from an EMBL/GenBank/DDBJ whole genome shotgun (WGS) entry which is preliminary data.</text>
</comment>
<evidence type="ECO:0000259" key="1">
    <source>
        <dbReference type="Pfam" id="PF25956"/>
    </source>
</evidence>
<dbReference type="EMBL" id="BMPG01000001">
    <property type="protein sequence ID" value="GGL50549.1"/>
    <property type="molecule type" value="Genomic_DNA"/>
</dbReference>
<feature type="domain" description="DUF7993" evidence="1">
    <location>
        <begin position="1"/>
        <end position="122"/>
    </location>
</feature>
<evidence type="ECO:0000313" key="2">
    <source>
        <dbReference type="EMBL" id="GGL50549.1"/>
    </source>
</evidence>
<reference evidence="2" key="1">
    <citation type="journal article" date="2014" name="Int. J. Syst. Evol. Microbiol.">
        <title>Complete genome sequence of Corynebacterium casei LMG S-19264T (=DSM 44701T), isolated from a smear-ripened cheese.</title>
        <authorList>
            <consortium name="US DOE Joint Genome Institute (JGI-PGF)"/>
            <person name="Walter F."/>
            <person name="Albersmeier A."/>
            <person name="Kalinowski J."/>
            <person name="Ruckert C."/>
        </authorList>
    </citation>
    <scope>NUCLEOTIDE SEQUENCE</scope>
    <source>
        <strain evidence="2">JCM 19596</strain>
    </source>
</reference>
<dbReference type="InterPro" id="IPR058306">
    <property type="entry name" value="DUF7993"/>
</dbReference>
<dbReference type="Pfam" id="PF25956">
    <property type="entry name" value="DUF7993"/>
    <property type="match status" value="1"/>
</dbReference>
<proteinExistence type="predicted"/>
<protein>
    <recommendedName>
        <fullName evidence="1">DUF7993 domain-containing protein</fullName>
    </recommendedName>
</protein>
<sequence length="124" mass="13375">MVAEKTTDGRRLAQLLASELTGRQVPPFDRVTVENADTDAEPTPDGTRAYDIELDGERAGAVYMQPDRLYVDLRRGRADARTAAADAGLRVRPVASKPPRTLVFVADAAEVKRVVDVLAAALGE</sequence>